<feature type="domain" description="DUF6306" evidence="1">
    <location>
        <begin position="15"/>
        <end position="141"/>
    </location>
</feature>
<keyword evidence="3" id="KW-1185">Reference proteome</keyword>
<dbReference type="Proteomes" id="UP000576821">
    <property type="component" value="Unassembled WGS sequence"/>
</dbReference>
<evidence type="ECO:0000313" key="3">
    <source>
        <dbReference type="Proteomes" id="UP000576821"/>
    </source>
</evidence>
<dbReference type="EMBL" id="JAASQR010000002">
    <property type="protein sequence ID" value="NIJ16324.1"/>
    <property type="molecule type" value="Genomic_DNA"/>
</dbReference>
<comment type="caution">
    <text evidence="2">The sequence shown here is derived from an EMBL/GenBank/DDBJ whole genome shotgun (WGS) entry which is preliminary data.</text>
</comment>
<proteinExistence type="predicted"/>
<evidence type="ECO:0000259" key="1">
    <source>
        <dbReference type="Pfam" id="PF19825"/>
    </source>
</evidence>
<dbReference type="Pfam" id="PF19825">
    <property type="entry name" value="DUF6306"/>
    <property type="match status" value="1"/>
</dbReference>
<gene>
    <name evidence="2" type="ORF">FHS54_001290</name>
</gene>
<sequence>MAEGDDIYMGYIGRDELLNELNALLEAERAGAKVALASSLISAPPAYTELMLVVRDDEARWCAMLAEQIRKLEATPSRRTGAFREKALAVSEPYDRLALLNRGQAWVIRKLEKLLPRVRDEHLHRALKEMLESHQDNVRKAAGLLDPEHPGH</sequence>
<dbReference type="AlphaFoldDB" id="A0A846M893"/>
<name>A0A846M893_9SPHN</name>
<dbReference type="InterPro" id="IPR046273">
    <property type="entry name" value="DUF6306"/>
</dbReference>
<accession>A0A846M893</accession>
<reference evidence="2 3" key="1">
    <citation type="submission" date="2020-03" db="EMBL/GenBank/DDBJ databases">
        <title>Genomic Encyclopedia of Type Strains, Phase IV (KMG-IV): sequencing the most valuable type-strain genomes for metagenomic binning, comparative biology and taxonomic classification.</title>
        <authorList>
            <person name="Goeker M."/>
        </authorList>
    </citation>
    <scope>NUCLEOTIDE SEQUENCE [LARGE SCALE GENOMIC DNA]</scope>
    <source>
        <strain evidence="2 3">DSM 21299</strain>
    </source>
</reference>
<dbReference type="InterPro" id="IPR009078">
    <property type="entry name" value="Ferritin-like_SF"/>
</dbReference>
<organism evidence="2 3">
    <name type="scientific">Sphingobium vermicomposti</name>
    <dbReference type="NCBI Taxonomy" id="529005"/>
    <lineage>
        <taxon>Bacteria</taxon>
        <taxon>Pseudomonadati</taxon>
        <taxon>Pseudomonadota</taxon>
        <taxon>Alphaproteobacteria</taxon>
        <taxon>Sphingomonadales</taxon>
        <taxon>Sphingomonadaceae</taxon>
        <taxon>Sphingobium</taxon>
    </lineage>
</organism>
<protein>
    <recommendedName>
        <fullName evidence="1">DUF6306 domain-containing protein</fullName>
    </recommendedName>
</protein>
<dbReference type="SUPFAM" id="SSF47240">
    <property type="entry name" value="Ferritin-like"/>
    <property type="match status" value="1"/>
</dbReference>
<evidence type="ECO:0000313" key="2">
    <source>
        <dbReference type="EMBL" id="NIJ16324.1"/>
    </source>
</evidence>